<reference evidence="1" key="1">
    <citation type="submission" date="2015-11" db="EMBL/GenBank/DDBJ databases">
        <title>De novo transcriptome assembly of four potential Pierce s Disease insect vectors from Arizona vineyards.</title>
        <authorList>
            <person name="Tassone E.E."/>
        </authorList>
    </citation>
    <scope>NUCLEOTIDE SEQUENCE</scope>
</reference>
<accession>A0A1B6KNR6</accession>
<proteinExistence type="predicted"/>
<evidence type="ECO:0008006" key="2">
    <source>
        <dbReference type="Google" id="ProtNLM"/>
    </source>
</evidence>
<dbReference type="EMBL" id="GEBQ01026900">
    <property type="protein sequence ID" value="JAT13077.1"/>
    <property type="molecule type" value="Transcribed_RNA"/>
</dbReference>
<organism evidence="1">
    <name type="scientific">Graphocephala atropunctata</name>
    <dbReference type="NCBI Taxonomy" id="36148"/>
    <lineage>
        <taxon>Eukaryota</taxon>
        <taxon>Metazoa</taxon>
        <taxon>Ecdysozoa</taxon>
        <taxon>Arthropoda</taxon>
        <taxon>Hexapoda</taxon>
        <taxon>Insecta</taxon>
        <taxon>Pterygota</taxon>
        <taxon>Neoptera</taxon>
        <taxon>Paraneoptera</taxon>
        <taxon>Hemiptera</taxon>
        <taxon>Auchenorrhyncha</taxon>
        <taxon>Membracoidea</taxon>
        <taxon>Cicadellidae</taxon>
        <taxon>Cicadellinae</taxon>
        <taxon>Cicadellini</taxon>
        <taxon>Graphocephala</taxon>
    </lineage>
</organism>
<evidence type="ECO:0000313" key="1">
    <source>
        <dbReference type="EMBL" id="JAT13077.1"/>
    </source>
</evidence>
<protein>
    <recommendedName>
        <fullName evidence="2">Glucose-methanol-choline oxidoreductase N-terminal domain-containing protein</fullName>
    </recommendedName>
</protein>
<feature type="non-terminal residue" evidence="1">
    <location>
        <position position="1"/>
    </location>
</feature>
<dbReference type="SUPFAM" id="SSF51905">
    <property type="entry name" value="FAD/NAD(P)-binding domain"/>
    <property type="match status" value="1"/>
</dbReference>
<gene>
    <name evidence="1" type="ORF">g.51175</name>
</gene>
<dbReference type="AlphaFoldDB" id="A0A1B6KNR6"/>
<dbReference type="Gene3D" id="3.50.50.60">
    <property type="entry name" value="FAD/NAD(P)-binding domain"/>
    <property type="match status" value="1"/>
</dbReference>
<name>A0A1B6KNR6_9HEMI</name>
<dbReference type="InterPro" id="IPR036188">
    <property type="entry name" value="FAD/NAD-bd_sf"/>
</dbReference>
<sequence>DSVMGRSYTTYGIFCLFSLFDVSLSRHSQIVYKRYTSEVPTFYQPLETSDYDGQFTTEPTIQHDSCPYVNGTCSFDYSDPAALEIQNLYSTLVEADCDLASPSEYPAHYDPADGEEFDFIVVGAGTAGCAVANRL</sequence>
<feature type="non-terminal residue" evidence="1">
    <location>
        <position position="135"/>
    </location>
</feature>